<dbReference type="Pfam" id="PF08613">
    <property type="entry name" value="Cyclin"/>
    <property type="match status" value="1"/>
</dbReference>
<dbReference type="PANTHER" id="PTHR15615:SF108">
    <property type="entry name" value="PROTEIN CNPPD1"/>
    <property type="match status" value="1"/>
</dbReference>
<dbReference type="InterPro" id="IPR013922">
    <property type="entry name" value="Cyclin_PHO80-like"/>
</dbReference>
<keyword evidence="1 2" id="KW-0195">Cyclin</keyword>
<sequence length="202" mass="22452">MPRGGDSAPSTPDLIVTVISKLLTELVARNDQLPLVPTQVTPFHSSKPPTISVKSYLEDRILKYAGCSEETFILALIYMDQVVQFNPDFVISSLNVHRLLITSVMLASKFFDDVYYNNAYYARVGGISNAEVNSLEMEMLRMISFSLFVQPDQYEKYRGSLYSHLAPRQDTSLPMVAQQQLPCQPAVGGYEAAVGASDPMVM</sequence>
<dbReference type="GO" id="GO:0019901">
    <property type="term" value="F:protein kinase binding"/>
    <property type="evidence" value="ECO:0007669"/>
    <property type="project" value="UniProtKB-UniRule"/>
</dbReference>
<dbReference type="AlphaFoldDB" id="A0A7S0J7V7"/>
<protein>
    <recommendedName>
        <fullName evidence="2">Cyclin</fullName>
    </recommendedName>
</protein>
<proteinExistence type="inferred from homology"/>
<reference evidence="3" key="1">
    <citation type="submission" date="2021-01" db="EMBL/GenBank/DDBJ databases">
        <authorList>
            <person name="Corre E."/>
            <person name="Pelletier E."/>
            <person name="Niang G."/>
            <person name="Scheremetjew M."/>
            <person name="Finn R."/>
            <person name="Kale V."/>
            <person name="Holt S."/>
            <person name="Cochrane G."/>
            <person name="Meng A."/>
            <person name="Brown T."/>
            <person name="Cohen L."/>
        </authorList>
    </citation>
    <scope>NUCLEOTIDE SEQUENCE</scope>
    <source>
        <strain evidence="3">RCC1130</strain>
    </source>
</reference>
<gene>
    <name evidence="3" type="ORF">CLEP1334_LOCUS18263</name>
</gene>
<evidence type="ECO:0000313" key="3">
    <source>
        <dbReference type="EMBL" id="CAD8542976.1"/>
    </source>
</evidence>
<dbReference type="EMBL" id="HBER01036047">
    <property type="protein sequence ID" value="CAD8542976.1"/>
    <property type="molecule type" value="Transcribed_RNA"/>
</dbReference>
<comment type="similarity">
    <text evidence="2">Belongs to the cyclin family.</text>
</comment>
<accession>A0A7S0J7V7</accession>
<evidence type="ECO:0000256" key="2">
    <source>
        <dbReference type="PIRNR" id="PIRNR027110"/>
    </source>
</evidence>
<dbReference type="PIRSF" id="PIRSF027110">
    <property type="entry name" value="PREG"/>
    <property type="match status" value="1"/>
</dbReference>
<dbReference type="InterPro" id="IPR036915">
    <property type="entry name" value="Cyclin-like_sf"/>
</dbReference>
<dbReference type="GO" id="GO:0051301">
    <property type="term" value="P:cell division"/>
    <property type="evidence" value="ECO:0007669"/>
    <property type="project" value="UniProtKB-UniRule"/>
</dbReference>
<dbReference type="SUPFAM" id="SSF47954">
    <property type="entry name" value="Cyclin-like"/>
    <property type="match status" value="1"/>
</dbReference>
<organism evidence="3">
    <name type="scientific">Calcidiscus leptoporus</name>
    <dbReference type="NCBI Taxonomy" id="127549"/>
    <lineage>
        <taxon>Eukaryota</taxon>
        <taxon>Haptista</taxon>
        <taxon>Haptophyta</taxon>
        <taxon>Prymnesiophyceae</taxon>
        <taxon>Coccolithales</taxon>
        <taxon>Calcidiscaceae</taxon>
        <taxon>Calcidiscus</taxon>
    </lineage>
</organism>
<name>A0A7S0J7V7_9EUKA</name>
<dbReference type="Gene3D" id="1.10.472.10">
    <property type="entry name" value="Cyclin-like"/>
    <property type="match status" value="1"/>
</dbReference>
<dbReference type="PANTHER" id="PTHR15615">
    <property type="match status" value="1"/>
</dbReference>
<dbReference type="InterPro" id="IPR012389">
    <property type="entry name" value="Cyclin_P/U"/>
</dbReference>
<evidence type="ECO:0000256" key="1">
    <source>
        <dbReference type="ARBA" id="ARBA00023127"/>
    </source>
</evidence>